<evidence type="ECO:0000313" key="1">
    <source>
        <dbReference type="EMBL" id="MBC5666795.1"/>
    </source>
</evidence>
<dbReference type="RefSeq" id="WP_118589224.1">
    <property type="nucleotide sequence ID" value="NZ_JACOOZ010000001.1"/>
</dbReference>
<keyword evidence="2" id="KW-1185">Reference proteome</keyword>
<dbReference type="Pfam" id="PF20190">
    <property type="entry name" value="DUF6553"/>
    <property type="match status" value="1"/>
</dbReference>
<dbReference type="EMBL" id="JACOOZ010000001">
    <property type="protein sequence ID" value="MBC5666795.1"/>
    <property type="molecule type" value="Genomic_DNA"/>
</dbReference>
<accession>A0ABR7F234</accession>
<evidence type="ECO:0000313" key="2">
    <source>
        <dbReference type="Proteomes" id="UP000597877"/>
    </source>
</evidence>
<organism evidence="1 2">
    <name type="scientific">Eubacterium segne</name>
    <dbReference type="NCBI Taxonomy" id="2763045"/>
    <lineage>
        <taxon>Bacteria</taxon>
        <taxon>Bacillati</taxon>
        <taxon>Bacillota</taxon>
        <taxon>Clostridia</taxon>
        <taxon>Eubacteriales</taxon>
        <taxon>Eubacteriaceae</taxon>
        <taxon>Eubacterium</taxon>
    </lineage>
</organism>
<reference evidence="1 2" key="1">
    <citation type="submission" date="2020-08" db="EMBL/GenBank/DDBJ databases">
        <title>Genome public.</title>
        <authorList>
            <person name="Liu C."/>
            <person name="Sun Q."/>
        </authorList>
    </citation>
    <scope>NUCLEOTIDE SEQUENCE [LARGE SCALE GENOMIC DNA]</scope>
    <source>
        <strain evidence="1 2">BX4</strain>
    </source>
</reference>
<proteinExistence type="predicted"/>
<comment type="caution">
    <text evidence="1">The sequence shown here is derived from an EMBL/GenBank/DDBJ whole genome shotgun (WGS) entry which is preliminary data.</text>
</comment>
<dbReference type="Proteomes" id="UP000597877">
    <property type="component" value="Unassembled WGS sequence"/>
</dbReference>
<dbReference type="InterPro" id="IPR046683">
    <property type="entry name" value="DUF6553"/>
</dbReference>
<name>A0ABR7F234_9FIRM</name>
<protein>
    <submittedName>
        <fullName evidence="1">Uncharacterized protein</fullName>
    </submittedName>
</protein>
<gene>
    <name evidence="1" type="ORF">H8S00_02145</name>
</gene>
<sequence length="187" mass="22033">MEDTWIREFYNETDPEARLEILNDHKLEDEIGLFMEKLWIARYGKRKPKKDLFMGYLMQMKSLSERNAMDIGGSKKKELYEIINGLYLFNACERSTKEKKILFLEMKNVFLKFIETSKNGRGFTSAVFGLGQLSDEGVAKKIAEQISAIAFYTPHMFHLDREFEIFQNAALSAYREKYPNREHFLTK</sequence>